<name>A0A8J4XRP1_CHIOP</name>
<dbReference type="EMBL" id="JACEEZ010024290">
    <property type="protein sequence ID" value="KAG0710339.1"/>
    <property type="molecule type" value="Genomic_DNA"/>
</dbReference>
<accession>A0A8J4XRP1</accession>
<evidence type="ECO:0000313" key="2">
    <source>
        <dbReference type="EMBL" id="KAG0710339.1"/>
    </source>
</evidence>
<keyword evidence="3" id="KW-1185">Reference proteome</keyword>
<dbReference type="OrthoDB" id="10628141at2759"/>
<proteinExistence type="predicted"/>
<protein>
    <submittedName>
        <fullName evidence="2">Uncharacterized protein</fullName>
    </submittedName>
</protein>
<comment type="caution">
    <text evidence="2">The sequence shown here is derived from an EMBL/GenBank/DDBJ whole genome shotgun (WGS) entry which is preliminary data.</text>
</comment>
<dbReference type="Proteomes" id="UP000770661">
    <property type="component" value="Unassembled WGS sequence"/>
</dbReference>
<evidence type="ECO:0000313" key="3">
    <source>
        <dbReference type="Proteomes" id="UP000770661"/>
    </source>
</evidence>
<evidence type="ECO:0000256" key="1">
    <source>
        <dbReference type="SAM" id="MobiDB-lite"/>
    </source>
</evidence>
<reference evidence="2" key="1">
    <citation type="submission" date="2020-07" db="EMBL/GenBank/DDBJ databases">
        <title>The High-quality genome of the commercially important snow crab, Chionoecetes opilio.</title>
        <authorList>
            <person name="Jeong J.-H."/>
            <person name="Ryu S."/>
        </authorList>
    </citation>
    <scope>NUCLEOTIDE SEQUENCE</scope>
    <source>
        <strain evidence="2">MADBK_172401_WGS</strain>
        <tissue evidence="2">Digestive gland</tissue>
    </source>
</reference>
<gene>
    <name evidence="2" type="ORF">GWK47_023028</name>
</gene>
<dbReference type="AlphaFoldDB" id="A0A8J4XRP1"/>
<feature type="region of interest" description="Disordered" evidence="1">
    <location>
        <begin position="88"/>
        <end position="118"/>
    </location>
</feature>
<organism evidence="2 3">
    <name type="scientific">Chionoecetes opilio</name>
    <name type="common">Atlantic snow crab</name>
    <name type="synonym">Cancer opilio</name>
    <dbReference type="NCBI Taxonomy" id="41210"/>
    <lineage>
        <taxon>Eukaryota</taxon>
        <taxon>Metazoa</taxon>
        <taxon>Ecdysozoa</taxon>
        <taxon>Arthropoda</taxon>
        <taxon>Crustacea</taxon>
        <taxon>Multicrustacea</taxon>
        <taxon>Malacostraca</taxon>
        <taxon>Eumalacostraca</taxon>
        <taxon>Eucarida</taxon>
        <taxon>Decapoda</taxon>
        <taxon>Pleocyemata</taxon>
        <taxon>Brachyura</taxon>
        <taxon>Eubrachyura</taxon>
        <taxon>Majoidea</taxon>
        <taxon>Majidae</taxon>
        <taxon>Chionoecetes</taxon>
    </lineage>
</organism>
<sequence>MSLSRAGGVCIGREGQTRRIGARIALWVRRLHRKGKVAPSIAGCLPPRQEEGIQQWKAATATNLDLPDDLKESSLRISKVTSEFKAYFDGPRNRPTTHGTKTHSERSWTTNGGGRGAAHAPRIAVAKGRIPKANLSGNFGYNSRTPIHFFAQGSADVSPFPTTYLCEAGFSVMFDLKPKRKST</sequence>